<dbReference type="STRING" id="3469.A0A4Y7JSV0"/>
<feature type="compositionally biased region" description="Polar residues" evidence="3">
    <location>
        <begin position="428"/>
        <end position="446"/>
    </location>
</feature>
<proteinExistence type="inferred from homology"/>
<name>A0A4Y7JSV0_PAPSO</name>
<evidence type="ECO:0000313" key="6">
    <source>
        <dbReference type="Proteomes" id="UP000316621"/>
    </source>
</evidence>
<keyword evidence="1" id="KW-0112">Calmodulin-binding</keyword>
<sequence>MGKKGNWFSAIKKVFSPNSKDKVANELEKNSTGKKKKWGLGKFRNRETTSFIPLYREPSSIEKILGDAEKERQLAQPILSSTDQRRVPPVPSIVAQHYEQINQGNNGSTSSSISNTNTTTVPISTSNTATPRKPNNASSSNNNTSNNTPTSRTNNGSTTTATTKTDNNSSSSRSNNTTTTKNYRIPPTIEQHHIAATKIQRIYRGYMVGKTRLKDRSSDKIMSIFVNQARRSFRALKGLMRLQGVVRGQSVKRQTMNAMKYMQLLVKVQTQIQSRRIHTLENQAQHRSDVHNNDKELENNMARWILTQTAGQENWDDSVLTKEELDARLQRKVDAIIKRERALAYVHSHQSSKASPKSALMEIRSGGFPWWWNWVERQLPENQSEIQSTQLKNNRFSEVQSIQTKDGQFSEFQSQQHRNDVTPPRRWSQGTGSVTARPQTGNSKQPSFRLENLDSLTPRPKTPLGSMARTPVHLSSSRSPLSNKPGTPMKHPKPRSVMGGDYPLRDNDSLTSCPPFSVPNYMTPTVSAQAKVRSHSNPKDRLLATPDREQKRRLSFPLTQSIGSMRWGKSPLFSSKDSSSRSVLGKNQPVHSVGNVSVDSTVSLPAHLGRRPFK</sequence>
<feature type="domain" description="DUF4005" evidence="4">
    <location>
        <begin position="503"/>
        <end position="569"/>
    </location>
</feature>
<feature type="compositionally biased region" description="Polar residues" evidence="3">
    <location>
        <begin position="594"/>
        <end position="603"/>
    </location>
</feature>
<feature type="compositionally biased region" description="Polar residues" evidence="3">
    <location>
        <begin position="398"/>
        <end position="416"/>
    </location>
</feature>
<dbReference type="InterPro" id="IPR025064">
    <property type="entry name" value="DUF4005"/>
</dbReference>
<dbReference type="Gramene" id="RZC63626">
    <property type="protein sequence ID" value="RZC63626"/>
    <property type="gene ID" value="C5167_025384"/>
</dbReference>
<reference evidence="5 6" key="1">
    <citation type="journal article" date="2018" name="Science">
        <title>The opium poppy genome and morphinan production.</title>
        <authorList>
            <person name="Guo L."/>
            <person name="Winzer T."/>
            <person name="Yang X."/>
            <person name="Li Y."/>
            <person name="Ning Z."/>
            <person name="He Z."/>
            <person name="Teodor R."/>
            <person name="Lu Y."/>
            <person name="Bowser T.A."/>
            <person name="Graham I.A."/>
            <person name="Ye K."/>
        </authorList>
    </citation>
    <scope>NUCLEOTIDE SEQUENCE [LARGE SCALE GENOMIC DNA]</scope>
    <source>
        <strain evidence="6">cv. HN1</strain>
        <tissue evidence="5">Leaves</tissue>
    </source>
</reference>
<feature type="compositionally biased region" description="Polar residues" evidence="3">
    <location>
        <begin position="473"/>
        <end position="485"/>
    </location>
</feature>
<dbReference type="PANTHER" id="PTHR32295">
    <property type="entry name" value="IQ-DOMAIN 5-RELATED"/>
    <property type="match status" value="1"/>
</dbReference>
<feature type="compositionally biased region" description="Low complexity" evidence="3">
    <location>
        <begin position="104"/>
        <end position="182"/>
    </location>
</feature>
<feature type="compositionally biased region" description="Low complexity" evidence="3">
    <location>
        <begin position="570"/>
        <end position="582"/>
    </location>
</feature>
<dbReference type="EMBL" id="CM010719">
    <property type="protein sequence ID" value="RZC63626.1"/>
    <property type="molecule type" value="Genomic_DNA"/>
</dbReference>
<evidence type="ECO:0000256" key="2">
    <source>
        <dbReference type="ARBA" id="ARBA00024341"/>
    </source>
</evidence>
<dbReference type="OMA" id="ERMDRTP"/>
<protein>
    <recommendedName>
        <fullName evidence="4">DUF4005 domain-containing protein</fullName>
    </recommendedName>
</protein>
<dbReference type="PANTHER" id="PTHR32295:SF113">
    <property type="entry name" value="PROTEIN IQ-DOMAIN 14"/>
    <property type="match status" value="1"/>
</dbReference>
<accession>A0A4Y7JSV0</accession>
<dbReference type="Pfam" id="PF13178">
    <property type="entry name" value="DUF4005"/>
    <property type="match status" value="1"/>
</dbReference>
<dbReference type="PROSITE" id="PS50096">
    <property type="entry name" value="IQ"/>
    <property type="match status" value="1"/>
</dbReference>
<evidence type="ECO:0000259" key="4">
    <source>
        <dbReference type="Pfam" id="PF13178"/>
    </source>
</evidence>
<dbReference type="Proteomes" id="UP000316621">
    <property type="component" value="Chromosome 5"/>
</dbReference>
<evidence type="ECO:0000313" key="5">
    <source>
        <dbReference type="EMBL" id="RZC63626.1"/>
    </source>
</evidence>
<dbReference type="AlphaFoldDB" id="A0A4Y7JSV0"/>
<keyword evidence="6" id="KW-1185">Reference proteome</keyword>
<dbReference type="CDD" id="cd23767">
    <property type="entry name" value="IQCD"/>
    <property type="match status" value="1"/>
</dbReference>
<feature type="region of interest" description="Disordered" evidence="3">
    <location>
        <begin position="569"/>
        <end position="614"/>
    </location>
</feature>
<comment type="similarity">
    <text evidence="2">Belongs to the IQD family.</text>
</comment>
<organism evidence="5 6">
    <name type="scientific">Papaver somniferum</name>
    <name type="common">Opium poppy</name>
    <dbReference type="NCBI Taxonomy" id="3469"/>
    <lineage>
        <taxon>Eukaryota</taxon>
        <taxon>Viridiplantae</taxon>
        <taxon>Streptophyta</taxon>
        <taxon>Embryophyta</taxon>
        <taxon>Tracheophyta</taxon>
        <taxon>Spermatophyta</taxon>
        <taxon>Magnoliopsida</taxon>
        <taxon>Ranunculales</taxon>
        <taxon>Papaveraceae</taxon>
        <taxon>Papaveroideae</taxon>
        <taxon>Papaver</taxon>
    </lineage>
</organism>
<evidence type="ECO:0000256" key="3">
    <source>
        <dbReference type="SAM" id="MobiDB-lite"/>
    </source>
</evidence>
<evidence type="ECO:0000256" key="1">
    <source>
        <dbReference type="ARBA" id="ARBA00022860"/>
    </source>
</evidence>
<feature type="region of interest" description="Disordered" evidence="3">
    <location>
        <begin position="398"/>
        <end position="496"/>
    </location>
</feature>
<feature type="region of interest" description="Disordered" evidence="3">
    <location>
        <begin position="101"/>
        <end position="186"/>
    </location>
</feature>
<gene>
    <name evidence="5" type="ORF">C5167_025384</name>
</gene>
<dbReference type="GO" id="GO:0005516">
    <property type="term" value="F:calmodulin binding"/>
    <property type="evidence" value="ECO:0007669"/>
    <property type="project" value="UniProtKB-KW"/>
</dbReference>